<evidence type="ECO:0000256" key="4">
    <source>
        <dbReference type="ARBA" id="ARBA00022825"/>
    </source>
</evidence>
<organism evidence="8 9">
    <name type="scientific">Orchesella dallaii</name>
    <dbReference type="NCBI Taxonomy" id="48710"/>
    <lineage>
        <taxon>Eukaryota</taxon>
        <taxon>Metazoa</taxon>
        <taxon>Ecdysozoa</taxon>
        <taxon>Arthropoda</taxon>
        <taxon>Hexapoda</taxon>
        <taxon>Collembola</taxon>
        <taxon>Entomobryomorpha</taxon>
        <taxon>Entomobryoidea</taxon>
        <taxon>Orchesellidae</taxon>
        <taxon>Orchesellinae</taxon>
        <taxon>Orchesella</taxon>
    </lineage>
</organism>
<dbReference type="PANTHER" id="PTHR24276:SF94">
    <property type="entry name" value="AT20289P-RELATED"/>
    <property type="match status" value="1"/>
</dbReference>
<dbReference type="PRINTS" id="PR00722">
    <property type="entry name" value="CHYMOTRYPSIN"/>
</dbReference>
<dbReference type="Gene3D" id="2.40.10.10">
    <property type="entry name" value="Trypsin-like serine proteases"/>
    <property type="match status" value="1"/>
</dbReference>
<evidence type="ECO:0000313" key="9">
    <source>
        <dbReference type="Proteomes" id="UP001642540"/>
    </source>
</evidence>
<keyword evidence="5" id="KW-1015">Disulfide bond</keyword>
<dbReference type="PANTHER" id="PTHR24276">
    <property type="entry name" value="POLYSERASE-RELATED"/>
    <property type="match status" value="1"/>
</dbReference>
<evidence type="ECO:0000313" key="8">
    <source>
        <dbReference type="EMBL" id="CAL8136392.1"/>
    </source>
</evidence>
<name>A0ABP1RUT0_9HEXA</name>
<reference evidence="8 9" key="1">
    <citation type="submission" date="2024-08" db="EMBL/GenBank/DDBJ databases">
        <authorList>
            <person name="Cucini C."/>
            <person name="Frati F."/>
        </authorList>
    </citation>
    <scope>NUCLEOTIDE SEQUENCE [LARGE SCALE GENOMIC DNA]</scope>
</reference>
<protein>
    <recommendedName>
        <fullName evidence="7">Peptidase S1 domain-containing protein</fullName>
    </recommendedName>
</protein>
<dbReference type="PROSITE" id="PS00134">
    <property type="entry name" value="TRYPSIN_HIS"/>
    <property type="match status" value="1"/>
</dbReference>
<dbReference type="Proteomes" id="UP001642540">
    <property type="component" value="Unassembled WGS sequence"/>
</dbReference>
<keyword evidence="6" id="KW-0732">Signal</keyword>
<dbReference type="PROSITE" id="PS50240">
    <property type="entry name" value="TRYPSIN_DOM"/>
    <property type="match status" value="1"/>
</dbReference>
<feature type="domain" description="Peptidase S1" evidence="7">
    <location>
        <begin position="38"/>
        <end position="293"/>
    </location>
</feature>
<keyword evidence="2" id="KW-0645">Protease</keyword>
<feature type="chain" id="PRO_5046848069" description="Peptidase S1 domain-containing protein" evidence="6">
    <location>
        <begin position="24"/>
        <end position="297"/>
    </location>
</feature>
<dbReference type="InterPro" id="IPR043504">
    <property type="entry name" value="Peptidase_S1_PA_chymotrypsin"/>
</dbReference>
<dbReference type="InterPro" id="IPR001254">
    <property type="entry name" value="Trypsin_dom"/>
</dbReference>
<accession>A0ABP1RUT0</accession>
<keyword evidence="3" id="KW-0378">Hydrolase</keyword>
<evidence type="ECO:0000259" key="7">
    <source>
        <dbReference type="PROSITE" id="PS50240"/>
    </source>
</evidence>
<proteinExistence type="inferred from homology"/>
<keyword evidence="4" id="KW-0720">Serine protease</keyword>
<dbReference type="InterPro" id="IPR050430">
    <property type="entry name" value="Peptidase_S1"/>
</dbReference>
<evidence type="ECO:0000256" key="2">
    <source>
        <dbReference type="ARBA" id="ARBA00022670"/>
    </source>
</evidence>
<keyword evidence="9" id="KW-1185">Reference proteome</keyword>
<evidence type="ECO:0000256" key="5">
    <source>
        <dbReference type="ARBA" id="ARBA00023157"/>
    </source>
</evidence>
<gene>
    <name evidence="8" type="ORF">ODALV1_LOCUS26422</name>
</gene>
<dbReference type="SUPFAM" id="SSF50494">
    <property type="entry name" value="Trypsin-like serine proteases"/>
    <property type="match status" value="1"/>
</dbReference>
<dbReference type="SMART" id="SM00020">
    <property type="entry name" value="Tryp_SPc"/>
    <property type="match status" value="1"/>
</dbReference>
<dbReference type="EMBL" id="CAXLJM020000111">
    <property type="protein sequence ID" value="CAL8136392.1"/>
    <property type="molecule type" value="Genomic_DNA"/>
</dbReference>
<evidence type="ECO:0000256" key="3">
    <source>
        <dbReference type="ARBA" id="ARBA00022801"/>
    </source>
</evidence>
<sequence length="297" mass="31998">MKVSIKLALVGLLVLATISNAASKKKGKKGMTKLTNCGKELPKENKDYLHQLIVTNADTNSICGGTWISKDIVVTAGHCVINSKGMKSNPGSITVVTDIRDSSKGLLGLSFANGKSRSVKDVALPKDFKKISDTYFSNDVAVIKLNPEFHLFGNGDKKDKMEGKYASLPEGKDVPTSANEVGYLTPATGLFAKSKSTKLFERAITMVDKAECAKDENMEDAKADVESGKTICGKENCSVEGLCERMTGGGLICKGDVLCGIQTLHNCDEDEEKLPQGYLNVAEYKAWIDEKVGEMNV</sequence>
<dbReference type="Pfam" id="PF00089">
    <property type="entry name" value="Trypsin"/>
    <property type="match status" value="1"/>
</dbReference>
<dbReference type="InterPro" id="IPR009003">
    <property type="entry name" value="Peptidase_S1_PA"/>
</dbReference>
<dbReference type="InterPro" id="IPR018114">
    <property type="entry name" value="TRYPSIN_HIS"/>
</dbReference>
<evidence type="ECO:0000256" key="1">
    <source>
        <dbReference type="ARBA" id="ARBA00007664"/>
    </source>
</evidence>
<dbReference type="InterPro" id="IPR001314">
    <property type="entry name" value="Peptidase_S1A"/>
</dbReference>
<feature type="signal peptide" evidence="6">
    <location>
        <begin position="1"/>
        <end position="23"/>
    </location>
</feature>
<comment type="similarity">
    <text evidence="1">Belongs to the peptidase S1 family.</text>
</comment>
<comment type="caution">
    <text evidence="8">The sequence shown here is derived from an EMBL/GenBank/DDBJ whole genome shotgun (WGS) entry which is preliminary data.</text>
</comment>
<evidence type="ECO:0000256" key="6">
    <source>
        <dbReference type="SAM" id="SignalP"/>
    </source>
</evidence>